<feature type="coiled-coil region" evidence="1">
    <location>
        <begin position="42"/>
        <end position="76"/>
    </location>
</feature>
<dbReference type="RefSeq" id="WP_091767944.1">
    <property type="nucleotide sequence ID" value="NZ_FNHG01000004.1"/>
</dbReference>
<accession>A0A1G9Q329</accession>
<keyword evidence="2" id="KW-1133">Transmembrane helix</keyword>
<gene>
    <name evidence="3" type="ORF">SAMN04488568_104143</name>
</gene>
<keyword evidence="2" id="KW-0472">Membrane</keyword>
<sequence length="79" mass="9089">MTDSRDWHLQRQVTLGVVLALVLQTSGALVWFGRVGERLDQLERDNARQSALAERMAGLEAEVRLARESLVRIERRMEE</sequence>
<reference evidence="3 4" key="1">
    <citation type="submission" date="2016-10" db="EMBL/GenBank/DDBJ databases">
        <authorList>
            <person name="de Groot N.N."/>
        </authorList>
    </citation>
    <scope>NUCLEOTIDE SEQUENCE [LARGE SCALE GENOMIC DNA]</scope>
    <source>
        <strain evidence="3 4">DSM 16077</strain>
    </source>
</reference>
<dbReference type="Proteomes" id="UP000199759">
    <property type="component" value="Unassembled WGS sequence"/>
</dbReference>
<dbReference type="AlphaFoldDB" id="A0A1G9Q329"/>
<protein>
    <submittedName>
        <fullName evidence="3">Uncharacterized protein</fullName>
    </submittedName>
</protein>
<evidence type="ECO:0000256" key="2">
    <source>
        <dbReference type="SAM" id="Phobius"/>
    </source>
</evidence>
<organism evidence="3 4">
    <name type="scientific">Maricaulis salignorans</name>
    <dbReference type="NCBI Taxonomy" id="144026"/>
    <lineage>
        <taxon>Bacteria</taxon>
        <taxon>Pseudomonadati</taxon>
        <taxon>Pseudomonadota</taxon>
        <taxon>Alphaproteobacteria</taxon>
        <taxon>Maricaulales</taxon>
        <taxon>Maricaulaceae</taxon>
        <taxon>Maricaulis</taxon>
    </lineage>
</organism>
<dbReference type="STRING" id="144026.SAMN04488568_104143"/>
<name>A0A1G9Q329_9PROT</name>
<keyword evidence="4" id="KW-1185">Reference proteome</keyword>
<dbReference type="OrthoDB" id="7632474at2"/>
<proteinExistence type="predicted"/>
<feature type="transmembrane region" description="Helical" evidence="2">
    <location>
        <begin position="12"/>
        <end position="32"/>
    </location>
</feature>
<keyword evidence="1" id="KW-0175">Coiled coil</keyword>
<evidence type="ECO:0000313" key="4">
    <source>
        <dbReference type="Proteomes" id="UP000199759"/>
    </source>
</evidence>
<evidence type="ECO:0000313" key="3">
    <source>
        <dbReference type="EMBL" id="SDM05416.1"/>
    </source>
</evidence>
<evidence type="ECO:0000256" key="1">
    <source>
        <dbReference type="SAM" id="Coils"/>
    </source>
</evidence>
<keyword evidence="2" id="KW-0812">Transmembrane</keyword>
<dbReference type="EMBL" id="FNHG01000004">
    <property type="protein sequence ID" value="SDM05416.1"/>
    <property type="molecule type" value="Genomic_DNA"/>
</dbReference>